<feature type="compositionally biased region" description="Basic residues" evidence="1">
    <location>
        <begin position="1"/>
        <end position="22"/>
    </location>
</feature>
<comment type="caution">
    <text evidence="2">The sequence shown here is derived from an EMBL/GenBank/DDBJ whole genome shotgun (WGS) entry which is preliminary data.</text>
</comment>
<organism evidence="2 3">
    <name type="scientific">Euplotes crassus</name>
    <dbReference type="NCBI Taxonomy" id="5936"/>
    <lineage>
        <taxon>Eukaryota</taxon>
        <taxon>Sar</taxon>
        <taxon>Alveolata</taxon>
        <taxon>Ciliophora</taxon>
        <taxon>Intramacronucleata</taxon>
        <taxon>Spirotrichea</taxon>
        <taxon>Hypotrichia</taxon>
        <taxon>Euplotida</taxon>
        <taxon>Euplotidae</taxon>
        <taxon>Moneuplotes</taxon>
    </lineage>
</organism>
<protein>
    <submittedName>
        <fullName evidence="2">Uncharacterized protein</fullName>
    </submittedName>
</protein>
<name>A0AAD2DA77_EUPCR</name>
<dbReference type="AlphaFoldDB" id="A0AAD2DA77"/>
<sequence>MKLKMTTSKRTKKDTKSKKKNAKNVENCPEITEISEKKFQEYLLHSAEEVFGEETNYENKDDLLSTVPKSLKSKDDNSSSDGANNDAKPIGYKKIICEQEYQPASNQASIPLNIGPVQSYPNCSRKREIKEKQKAAEEEKLAREKRCNARIEVILNTTGYYLTTDRGFDAVENLSKKEYGKKARKEVWKCLPIYKAQGISQVLGVSSFRDLEKAMRGNFFKGTIDIWEEELEGLTPEEIEQVRDNLTTWKELLRTEIIPKWILSLTDKKKKEESNKNVDKRRDTVGKKLLRDCREFYRIIWECRYKHVKDKDKIEKTLYKNIFNELGLNEYYGELCLIDYKTFFNRVLNLPPNLKSEYHKRQIKGGPMKVMKGYNVKDRDVFL</sequence>
<feature type="region of interest" description="Disordered" evidence="1">
    <location>
        <begin position="1"/>
        <end position="28"/>
    </location>
</feature>
<proteinExistence type="predicted"/>
<feature type="region of interest" description="Disordered" evidence="1">
    <location>
        <begin position="54"/>
        <end position="86"/>
    </location>
</feature>
<dbReference type="EMBL" id="CAMPGE010027590">
    <property type="protein sequence ID" value="CAI2385208.1"/>
    <property type="molecule type" value="Genomic_DNA"/>
</dbReference>
<evidence type="ECO:0000313" key="3">
    <source>
        <dbReference type="Proteomes" id="UP001295684"/>
    </source>
</evidence>
<evidence type="ECO:0000313" key="2">
    <source>
        <dbReference type="EMBL" id="CAI2385208.1"/>
    </source>
</evidence>
<accession>A0AAD2DA77</accession>
<dbReference type="Proteomes" id="UP001295684">
    <property type="component" value="Unassembled WGS sequence"/>
</dbReference>
<gene>
    <name evidence="2" type="ORF">ECRASSUSDP1_LOCUS26756</name>
</gene>
<reference evidence="2" key="1">
    <citation type="submission" date="2023-07" db="EMBL/GenBank/DDBJ databases">
        <authorList>
            <consortium name="AG Swart"/>
            <person name="Singh M."/>
            <person name="Singh A."/>
            <person name="Seah K."/>
            <person name="Emmerich C."/>
        </authorList>
    </citation>
    <scope>NUCLEOTIDE SEQUENCE</scope>
    <source>
        <strain evidence="2">DP1</strain>
    </source>
</reference>
<keyword evidence="3" id="KW-1185">Reference proteome</keyword>
<evidence type="ECO:0000256" key="1">
    <source>
        <dbReference type="SAM" id="MobiDB-lite"/>
    </source>
</evidence>